<evidence type="ECO:0000313" key="2">
    <source>
        <dbReference type="EMBL" id="MBB6136591.1"/>
    </source>
</evidence>
<evidence type="ECO:0000313" key="3">
    <source>
        <dbReference type="Proteomes" id="UP000540787"/>
    </source>
</evidence>
<dbReference type="InterPro" id="IPR025391">
    <property type="entry name" value="DUF4123"/>
</dbReference>
<reference evidence="2 3" key="1">
    <citation type="submission" date="2020-08" db="EMBL/GenBank/DDBJ databases">
        <title>The Agave Microbiome: Exploring the role of microbial communities in plant adaptations to desert environments.</title>
        <authorList>
            <person name="Partida-Martinez L.P."/>
        </authorList>
    </citation>
    <scope>NUCLEOTIDE SEQUENCE [LARGE SCALE GENOMIC DNA]</scope>
    <source>
        <strain evidence="2 3">AT3.2</strain>
    </source>
</reference>
<proteinExistence type="predicted"/>
<protein>
    <recommendedName>
        <fullName evidence="1">DUF4123 domain-containing protein</fullName>
    </recommendedName>
</protein>
<name>A0A7W9X4Y8_9BURK</name>
<accession>A0A7W9X4Y8</accession>
<sequence>MNLELGDRSTGAVGEGMLELLDRRLLDDGAKLYSLIDGAKFSRLNRLVSPQDKSIELYSLLGEAAVADAVYAGPILILHKARENCTLLAKLLDEYNSAGFISLIVSAENLADLVKRLVWLTEVRHEDGTEWVMRYYDPTILPHWLDVLDVEQRTSALSGTLQWLFKNVRGTNQAVDFGIFGSAKILDSRPMLLSDGQCDDLMALAMPYIVMSQLSNDNPKVLDKIPKNERYDFFYRQIEVARGLKVISAVDIKTFCILAVMFGPEFSTHPSIIKAAESSNADISFSEKVMEWSAEQWELIEAEMLLLS</sequence>
<feature type="domain" description="DUF4123" evidence="1">
    <location>
        <begin position="32"/>
        <end position="154"/>
    </location>
</feature>
<dbReference type="EMBL" id="JACHBX010000009">
    <property type="protein sequence ID" value="MBB6136591.1"/>
    <property type="molecule type" value="Genomic_DNA"/>
</dbReference>
<organism evidence="2 3">
    <name type="scientific">Massilia aurea</name>
    <dbReference type="NCBI Taxonomy" id="373040"/>
    <lineage>
        <taxon>Bacteria</taxon>
        <taxon>Pseudomonadati</taxon>
        <taxon>Pseudomonadota</taxon>
        <taxon>Betaproteobacteria</taxon>
        <taxon>Burkholderiales</taxon>
        <taxon>Oxalobacteraceae</taxon>
        <taxon>Telluria group</taxon>
        <taxon>Massilia</taxon>
    </lineage>
</organism>
<gene>
    <name evidence="2" type="ORF">HD842_004783</name>
</gene>
<comment type="caution">
    <text evidence="2">The sequence shown here is derived from an EMBL/GenBank/DDBJ whole genome shotgun (WGS) entry which is preliminary data.</text>
</comment>
<keyword evidence="3" id="KW-1185">Reference proteome</keyword>
<dbReference type="AlphaFoldDB" id="A0A7W9X4Y8"/>
<dbReference type="Proteomes" id="UP000540787">
    <property type="component" value="Unassembled WGS sequence"/>
</dbReference>
<evidence type="ECO:0000259" key="1">
    <source>
        <dbReference type="Pfam" id="PF13503"/>
    </source>
</evidence>
<dbReference type="Pfam" id="PF13503">
    <property type="entry name" value="DUF4123"/>
    <property type="match status" value="1"/>
</dbReference>
<dbReference type="RefSeq" id="WP_183558737.1">
    <property type="nucleotide sequence ID" value="NZ_JACHBX010000009.1"/>
</dbReference>